<sequence>GRRKATIAASAAILESIRQLLEVECRRAAGRMQPGREPPCTGALSEGSTELFLNSEDQENFLYAGSAPRCCFTRLWPAARVFGLSGLTPSGRIWCAAGDHRQDWWRLQPMEAHAAINLGEKDRDVLCLAGFLQQSGWCRMAALGCLGLFYGLAPVAGERQPR</sequence>
<name>A0A1I8FAW5_9PLAT</name>
<organism evidence="1 2">
    <name type="scientific">Macrostomum lignano</name>
    <dbReference type="NCBI Taxonomy" id="282301"/>
    <lineage>
        <taxon>Eukaryota</taxon>
        <taxon>Metazoa</taxon>
        <taxon>Spiralia</taxon>
        <taxon>Lophotrochozoa</taxon>
        <taxon>Platyhelminthes</taxon>
        <taxon>Rhabditophora</taxon>
        <taxon>Macrostomorpha</taxon>
        <taxon>Macrostomida</taxon>
        <taxon>Macrostomidae</taxon>
        <taxon>Macrostomum</taxon>
    </lineage>
</organism>
<dbReference type="AlphaFoldDB" id="A0A1I8FAW5"/>
<evidence type="ECO:0000313" key="2">
    <source>
        <dbReference type="WBParaSite" id="maker-unitig_27498-snap-gene-0.2-mRNA-1"/>
    </source>
</evidence>
<protein>
    <submittedName>
        <fullName evidence="2">TM158 protein</fullName>
    </submittedName>
</protein>
<dbReference type="WBParaSite" id="maker-unitig_27498-snap-gene-0.2-mRNA-1">
    <property type="protein sequence ID" value="maker-unitig_27498-snap-gene-0.2-mRNA-1"/>
    <property type="gene ID" value="maker-unitig_27498-snap-gene-0.2"/>
</dbReference>
<keyword evidence="1" id="KW-1185">Reference proteome</keyword>
<dbReference type="Proteomes" id="UP000095280">
    <property type="component" value="Unplaced"/>
</dbReference>
<evidence type="ECO:0000313" key="1">
    <source>
        <dbReference type="Proteomes" id="UP000095280"/>
    </source>
</evidence>
<reference evidence="2" key="1">
    <citation type="submission" date="2016-11" db="UniProtKB">
        <authorList>
            <consortium name="WormBaseParasite"/>
        </authorList>
    </citation>
    <scope>IDENTIFICATION</scope>
</reference>
<accession>A0A1I8FAW5</accession>
<proteinExistence type="predicted"/>